<name>A0A6S6PBT4_9MYCO</name>
<accession>A0A6S6PBT4</accession>
<feature type="region of interest" description="Disordered" evidence="1">
    <location>
        <begin position="21"/>
        <end position="76"/>
    </location>
</feature>
<dbReference type="Proteomes" id="UP000515734">
    <property type="component" value="Chromosome"/>
</dbReference>
<protein>
    <submittedName>
        <fullName evidence="2">Uncharacterized protein</fullName>
    </submittedName>
</protein>
<reference evidence="2 3" key="1">
    <citation type="submission" date="2020-07" db="EMBL/GenBank/DDBJ databases">
        <title>Complete genome sequence of Mycolicibacterium litorale like strain isolated from cardiac implantable electronic device infection.</title>
        <authorList>
            <person name="Fukano H."/>
            <person name="Miyama H."/>
            <person name="Hoshino Y."/>
        </authorList>
    </citation>
    <scope>NUCLEOTIDE SEQUENCE [LARGE SCALE GENOMIC DNA]</scope>
    <source>
        <strain evidence="2 3">NIIDNTM18</strain>
    </source>
</reference>
<evidence type="ECO:0000313" key="2">
    <source>
        <dbReference type="EMBL" id="BCI55915.1"/>
    </source>
</evidence>
<sequence length="76" mass="7836">MVANPAAKARRIPVAITYAIGADDPPKPITTGKTPETLPSGAPTASTVSTRAAVPMRPCSPGFRDLSDIDEESDAD</sequence>
<dbReference type="EMBL" id="AP023287">
    <property type="protein sequence ID" value="BCI55915.1"/>
    <property type="molecule type" value="Genomic_DNA"/>
</dbReference>
<proteinExistence type="predicted"/>
<organism evidence="2 3">
    <name type="scientific">Mycolicibacterium litorale</name>
    <dbReference type="NCBI Taxonomy" id="758802"/>
    <lineage>
        <taxon>Bacteria</taxon>
        <taxon>Bacillati</taxon>
        <taxon>Actinomycetota</taxon>
        <taxon>Actinomycetes</taxon>
        <taxon>Mycobacteriales</taxon>
        <taxon>Mycobacteriaceae</taxon>
        <taxon>Mycolicibacterium</taxon>
    </lineage>
</organism>
<evidence type="ECO:0000256" key="1">
    <source>
        <dbReference type="SAM" id="MobiDB-lite"/>
    </source>
</evidence>
<gene>
    <name evidence="2" type="ORF">NIIDNTM18_51930</name>
</gene>
<dbReference type="AlphaFoldDB" id="A0A6S6PBT4"/>
<evidence type="ECO:0000313" key="3">
    <source>
        <dbReference type="Proteomes" id="UP000515734"/>
    </source>
</evidence>